<dbReference type="GO" id="GO:0016020">
    <property type="term" value="C:membrane"/>
    <property type="evidence" value="ECO:0007669"/>
    <property type="project" value="UniProtKB-SubCell"/>
</dbReference>
<evidence type="ECO:0000256" key="1">
    <source>
        <dbReference type="ARBA" id="ARBA00004141"/>
    </source>
</evidence>
<comment type="caution">
    <text evidence="8">The sequence shown here is derived from an EMBL/GenBank/DDBJ whole genome shotgun (WGS) entry which is preliminary data.</text>
</comment>
<evidence type="ECO:0000313" key="9">
    <source>
        <dbReference type="Proteomes" id="UP001457282"/>
    </source>
</evidence>
<comment type="similarity">
    <text evidence="2 6">Belongs to the drug/metabolite transporter (DMT) superfamily. Plant drug/metabolite exporter (P-DME) (TC 2.A.7.4) family.</text>
</comment>
<feature type="transmembrane region" description="Helical" evidence="6">
    <location>
        <begin position="12"/>
        <end position="35"/>
    </location>
</feature>
<accession>A0AAW1YMW2</accession>
<evidence type="ECO:0000256" key="3">
    <source>
        <dbReference type="ARBA" id="ARBA00022692"/>
    </source>
</evidence>
<comment type="subcellular location">
    <subcellularLocation>
        <location evidence="1 6">Membrane</location>
        <topology evidence="1 6">Multi-pass membrane protein</topology>
    </subcellularLocation>
</comment>
<dbReference type="GO" id="GO:0022857">
    <property type="term" value="F:transmembrane transporter activity"/>
    <property type="evidence" value="ECO:0007669"/>
    <property type="project" value="InterPro"/>
</dbReference>
<dbReference type="AlphaFoldDB" id="A0AAW1YMW2"/>
<evidence type="ECO:0000256" key="2">
    <source>
        <dbReference type="ARBA" id="ARBA00007635"/>
    </source>
</evidence>
<dbReference type="SUPFAM" id="SSF103481">
    <property type="entry name" value="Multidrug resistance efflux transporter EmrE"/>
    <property type="match status" value="1"/>
</dbReference>
<dbReference type="PANTHER" id="PTHR31218">
    <property type="entry name" value="WAT1-RELATED PROTEIN"/>
    <property type="match status" value="1"/>
</dbReference>
<name>A0AAW1YMW2_RUBAR</name>
<keyword evidence="4 6" id="KW-1133">Transmembrane helix</keyword>
<gene>
    <name evidence="8" type="ORF">M0R45_005477</name>
</gene>
<evidence type="ECO:0000259" key="7">
    <source>
        <dbReference type="Pfam" id="PF00892"/>
    </source>
</evidence>
<organism evidence="8 9">
    <name type="scientific">Rubus argutus</name>
    <name type="common">Southern blackberry</name>
    <dbReference type="NCBI Taxonomy" id="59490"/>
    <lineage>
        <taxon>Eukaryota</taxon>
        <taxon>Viridiplantae</taxon>
        <taxon>Streptophyta</taxon>
        <taxon>Embryophyta</taxon>
        <taxon>Tracheophyta</taxon>
        <taxon>Spermatophyta</taxon>
        <taxon>Magnoliopsida</taxon>
        <taxon>eudicotyledons</taxon>
        <taxon>Gunneridae</taxon>
        <taxon>Pentapetalae</taxon>
        <taxon>rosids</taxon>
        <taxon>fabids</taxon>
        <taxon>Rosales</taxon>
        <taxon>Rosaceae</taxon>
        <taxon>Rosoideae</taxon>
        <taxon>Rosoideae incertae sedis</taxon>
        <taxon>Rubus</taxon>
    </lineage>
</organism>
<keyword evidence="9" id="KW-1185">Reference proteome</keyword>
<dbReference type="Pfam" id="PF00892">
    <property type="entry name" value="EamA"/>
    <property type="match status" value="1"/>
</dbReference>
<keyword evidence="3 6" id="KW-0812">Transmembrane</keyword>
<protein>
    <recommendedName>
        <fullName evidence="6">WAT1-related protein</fullName>
    </recommendedName>
</protein>
<dbReference type="InterPro" id="IPR037185">
    <property type="entry name" value="EmrE-like"/>
</dbReference>
<evidence type="ECO:0000256" key="6">
    <source>
        <dbReference type="RuleBase" id="RU363077"/>
    </source>
</evidence>
<evidence type="ECO:0000256" key="5">
    <source>
        <dbReference type="ARBA" id="ARBA00023136"/>
    </source>
</evidence>
<dbReference type="InterPro" id="IPR000620">
    <property type="entry name" value="EamA_dom"/>
</dbReference>
<evidence type="ECO:0000256" key="4">
    <source>
        <dbReference type="ARBA" id="ARBA00022989"/>
    </source>
</evidence>
<reference evidence="8 9" key="1">
    <citation type="journal article" date="2023" name="G3 (Bethesda)">
        <title>A chromosome-length genome assembly and annotation of blackberry (Rubus argutus, cv. 'Hillquist').</title>
        <authorList>
            <person name="Bruna T."/>
            <person name="Aryal R."/>
            <person name="Dudchenko O."/>
            <person name="Sargent D.J."/>
            <person name="Mead D."/>
            <person name="Buti M."/>
            <person name="Cavallini A."/>
            <person name="Hytonen T."/>
            <person name="Andres J."/>
            <person name="Pham M."/>
            <person name="Weisz D."/>
            <person name="Mascagni F."/>
            <person name="Usai G."/>
            <person name="Natali L."/>
            <person name="Bassil N."/>
            <person name="Fernandez G.E."/>
            <person name="Lomsadze A."/>
            <person name="Armour M."/>
            <person name="Olukolu B."/>
            <person name="Poorten T."/>
            <person name="Britton C."/>
            <person name="Davik J."/>
            <person name="Ashrafi H."/>
            <person name="Aiden E.L."/>
            <person name="Borodovsky M."/>
            <person name="Worthington M."/>
        </authorList>
    </citation>
    <scope>NUCLEOTIDE SEQUENCE [LARGE SCALE GENOMIC DNA]</scope>
    <source>
        <strain evidence="8">PI 553951</strain>
    </source>
</reference>
<comment type="caution">
    <text evidence="6">Lacks conserved residue(s) required for the propagation of feature annotation.</text>
</comment>
<feature type="transmembrane region" description="Helical" evidence="6">
    <location>
        <begin position="47"/>
        <end position="65"/>
    </location>
</feature>
<dbReference type="InterPro" id="IPR030184">
    <property type="entry name" value="WAT1-related"/>
</dbReference>
<feature type="transmembrane region" description="Helical" evidence="6">
    <location>
        <begin position="71"/>
        <end position="98"/>
    </location>
</feature>
<feature type="domain" description="EamA" evidence="7">
    <location>
        <begin position="2"/>
        <end position="123"/>
    </location>
</feature>
<evidence type="ECO:0000313" key="8">
    <source>
        <dbReference type="EMBL" id="KAK9949970.1"/>
    </source>
</evidence>
<proteinExistence type="inferred from homology"/>
<keyword evidence="5 6" id="KW-0472">Membrane</keyword>
<sequence>MFLLSKAAFNGGMNTFVFVFYRQAVATLFLVPLAVFSRMESAPRLSFVTFCKIFLLSLFGITLSLDINGVALVYTSATLAAAITNCLPVITFFLALLLRMEVLKPRTTSGMAKLVGILFCMAGAVTLAVYKGPHYNLLGHHNLFHQHNIQEHEGDVPSGKTWIKGCFLMLMSNVFWACGLCCRHEL</sequence>
<feature type="transmembrane region" description="Helical" evidence="6">
    <location>
        <begin position="110"/>
        <end position="130"/>
    </location>
</feature>
<dbReference type="Proteomes" id="UP001457282">
    <property type="component" value="Unassembled WGS sequence"/>
</dbReference>
<dbReference type="EMBL" id="JBEDUW010000001">
    <property type="protein sequence ID" value="KAK9949970.1"/>
    <property type="molecule type" value="Genomic_DNA"/>
</dbReference>